<dbReference type="AlphaFoldDB" id="A0A7W7YNF5"/>
<feature type="signal peptide" evidence="1">
    <location>
        <begin position="1"/>
        <end position="18"/>
    </location>
</feature>
<dbReference type="EMBL" id="JACHIF010000008">
    <property type="protein sequence ID" value="MBB5039388.1"/>
    <property type="molecule type" value="Genomic_DNA"/>
</dbReference>
<accession>A0A7W7YNF5</accession>
<organism evidence="2 3">
    <name type="scientific">Prosthecobacter dejongeii</name>
    <dbReference type="NCBI Taxonomy" id="48465"/>
    <lineage>
        <taxon>Bacteria</taxon>
        <taxon>Pseudomonadati</taxon>
        <taxon>Verrucomicrobiota</taxon>
        <taxon>Verrucomicrobiia</taxon>
        <taxon>Verrucomicrobiales</taxon>
        <taxon>Verrucomicrobiaceae</taxon>
        <taxon>Prosthecobacter</taxon>
    </lineage>
</organism>
<proteinExistence type="predicted"/>
<sequence length="224" mass="24303">MKKTICLLALTVASSLYATPTGLNNIPTADTVPHRTVAIQAFSSFGGANQFAANGEGQHSFWMGFKTGWELGPANLEWGLDSPLGPDLSGPLLFQTKLGFQPWEKGAFALGVAGVALSDIERAGDPFTYAMLAHDFGLARFHLGYGVQTNGNSLLLGVDRTWKLLDRDFNLNADLVQVRDQEAWLPSVGAKYGLTKNIVLETWANFPDQGSVSFIAKINFVFTF</sequence>
<keyword evidence="1" id="KW-0732">Signal</keyword>
<evidence type="ECO:0000313" key="3">
    <source>
        <dbReference type="Proteomes" id="UP000534294"/>
    </source>
</evidence>
<evidence type="ECO:0008006" key="4">
    <source>
        <dbReference type="Google" id="ProtNLM"/>
    </source>
</evidence>
<dbReference type="Proteomes" id="UP000534294">
    <property type="component" value="Unassembled WGS sequence"/>
</dbReference>
<protein>
    <recommendedName>
        <fullName evidence="4">Outer membrane protein beta-barrel domain-containing protein</fullName>
    </recommendedName>
</protein>
<gene>
    <name evidence="2" type="ORF">HNQ64_003660</name>
</gene>
<keyword evidence="3" id="KW-1185">Reference proteome</keyword>
<dbReference type="RefSeq" id="WP_184211120.1">
    <property type="nucleotide sequence ID" value="NZ_JACHIF010000008.1"/>
</dbReference>
<feature type="chain" id="PRO_5030719707" description="Outer membrane protein beta-barrel domain-containing protein" evidence="1">
    <location>
        <begin position="19"/>
        <end position="224"/>
    </location>
</feature>
<evidence type="ECO:0000256" key="1">
    <source>
        <dbReference type="SAM" id="SignalP"/>
    </source>
</evidence>
<comment type="caution">
    <text evidence="2">The sequence shown here is derived from an EMBL/GenBank/DDBJ whole genome shotgun (WGS) entry which is preliminary data.</text>
</comment>
<evidence type="ECO:0000313" key="2">
    <source>
        <dbReference type="EMBL" id="MBB5039388.1"/>
    </source>
</evidence>
<name>A0A7W7YNF5_9BACT</name>
<reference evidence="2 3" key="1">
    <citation type="submission" date="2020-08" db="EMBL/GenBank/DDBJ databases">
        <title>Genomic Encyclopedia of Type Strains, Phase IV (KMG-IV): sequencing the most valuable type-strain genomes for metagenomic binning, comparative biology and taxonomic classification.</title>
        <authorList>
            <person name="Goeker M."/>
        </authorList>
    </citation>
    <scope>NUCLEOTIDE SEQUENCE [LARGE SCALE GENOMIC DNA]</scope>
    <source>
        <strain evidence="2 3">DSM 12251</strain>
    </source>
</reference>